<dbReference type="RefSeq" id="XP_004227696.1">
    <property type="nucleotide sequence ID" value="XM_004227648.1"/>
</dbReference>
<dbReference type="EMBL" id="DF157209">
    <property type="protein sequence ID" value="GAB69478.1"/>
    <property type="molecule type" value="Genomic_DNA"/>
</dbReference>
<reference evidence="1 2" key="1">
    <citation type="journal article" date="2012" name="Nat. Genet.">
        <title>Plasmodium cynomolgi genome sequences provide insight into Plasmodium vivax and the monkey malaria clade.</title>
        <authorList>
            <person name="Tachibana S."/>
            <person name="Sullivan S.A."/>
            <person name="Kawai S."/>
            <person name="Nakamura S."/>
            <person name="Kim H.R."/>
            <person name="Goto N."/>
            <person name="Arisue N."/>
            <person name="Palacpac N.M.Q."/>
            <person name="Honma H."/>
            <person name="Yagi M."/>
            <person name="Tougan T."/>
            <person name="Katakai Y."/>
            <person name="Kaneko O."/>
            <person name="Mita T."/>
            <person name="Kita K."/>
            <person name="Yasutomi Y."/>
            <person name="Sutton P.L."/>
            <person name="Shakhbatyan R."/>
            <person name="Horii T."/>
            <person name="Yasunaga T."/>
            <person name="Barnwell J.W."/>
            <person name="Escalante A.A."/>
            <person name="Carlton J.M."/>
            <person name="Tanabe K."/>
        </authorList>
    </citation>
    <scope>NUCLEOTIDE SEQUENCE [LARGE SCALE GENOMIC DNA]</scope>
    <source>
        <strain evidence="1 2">B</strain>
    </source>
</reference>
<dbReference type="AlphaFoldDB" id="K6UNH0"/>
<organism evidence="1 2">
    <name type="scientific">Plasmodium cynomolgi (strain B)</name>
    <dbReference type="NCBI Taxonomy" id="1120755"/>
    <lineage>
        <taxon>Eukaryota</taxon>
        <taxon>Sar</taxon>
        <taxon>Alveolata</taxon>
        <taxon>Apicomplexa</taxon>
        <taxon>Aconoidasida</taxon>
        <taxon>Haemosporida</taxon>
        <taxon>Plasmodiidae</taxon>
        <taxon>Plasmodium</taxon>
        <taxon>Plasmodium (Plasmodium)</taxon>
    </lineage>
</organism>
<dbReference type="GeneID" id="14696021"/>
<sequence length="77" mass="9125">MIRFLLYECAIGHNQLNASENSLLMWAIGNKHCEAVKEMLFFDYLLYGKEYTTMERKKKTHYGYLLSAHDEKKINSM</sequence>
<dbReference type="KEGG" id="pcy:PCYB_002270"/>
<dbReference type="VEuPathDB" id="PlasmoDB:PCYB_002270"/>
<name>K6UNH0_PLACD</name>
<keyword evidence="2" id="KW-1185">Reference proteome</keyword>
<evidence type="ECO:0000313" key="1">
    <source>
        <dbReference type="EMBL" id="GAB69478.1"/>
    </source>
</evidence>
<evidence type="ECO:0000313" key="2">
    <source>
        <dbReference type="Proteomes" id="UP000006319"/>
    </source>
</evidence>
<dbReference type="Proteomes" id="UP000006319">
    <property type="component" value="Unassembled WGS sequence"/>
</dbReference>
<accession>K6UNH0</accession>
<protein>
    <submittedName>
        <fullName evidence="1">Uncharacterized protein</fullName>
    </submittedName>
</protein>
<gene>
    <name evidence="1" type="ORF">PCYB_002270</name>
</gene>
<proteinExistence type="predicted"/>